<reference evidence="6" key="2">
    <citation type="journal article" date="2020" name="Microorganisms">
        <title>Osmotic Adaptation and Compatible Solute Biosynthesis of Phototrophic Bacteria as Revealed from Genome Analyses.</title>
        <authorList>
            <person name="Imhoff J.F."/>
            <person name="Rahn T."/>
            <person name="Kunzel S."/>
            <person name="Keller A."/>
            <person name="Neulinger S.C."/>
        </authorList>
    </citation>
    <scope>NUCLEOTIDE SEQUENCE</scope>
    <source>
        <strain evidence="6">DSM 11080</strain>
    </source>
</reference>
<evidence type="ECO:0000256" key="4">
    <source>
        <dbReference type="ARBA" id="ARBA00022840"/>
    </source>
</evidence>
<dbReference type="PANTHER" id="PTHR43553">
    <property type="entry name" value="HEAVY METAL TRANSPORTER"/>
    <property type="match status" value="1"/>
</dbReference>
<dbReference type="SMART" id="SM00382">
    <property type="entry name" value="AAA"/>
    <property type="match status" value="1"/>
</dbReference>
<dbReference type="Gene3D" id="3.40.50.300">
    <property type="entry name" value="P-loop containing nucleotide triphosphate hydrolases"/>
    <property type="match status" value="1"/>
</dbReference>
<keyword evidence="3" id="KW-0547">Nucleotide-binding</keyword>
<proteinExistence type="inferred from homology"/>
<dbReference type="AlphaFoldDB" id="A0AAJ0XBE1"/>
<dbReference type="RefSeq" id="WP_200348201.1">
    <property type="nucleotide sequence ID" value="NZ_NRSJ01000049.1"/>
</dbReference>
<comment type="similarity">
    <text evidence="1">Belongs to the ABC transporter superfamily.</text>
</comment>
<dbReference type="InterPro" id="IPR015856">
    <property type="entry name" value="ABC_transpr_CbiO/EcfA_su"/>
</dbReference>
<dbReference type="Proteomes" id="UP001296776">
    <property type="component" value="Unassembled WGS sequence"/>
</dbReference>
<dbReference type="InterPro" id="IPR027417">
    <property type="entry name" value="P-loop_NTPase"/>
</dbReference>
<reference evidence="6" key="1">
    <citation type="submission" date="2017-08" db="EMBL/GenBank/DDBJ databases">
        <authorList>
            <person name="Imhoff J.F."/>
            <person name="Rahn T."/>
            <person name="Kuenzel S."/>
            <person name="Neulinger S.C."/>
        </authorList>
    </citation>
    <scope>NUCLEOTIDE SEQUENCE</scope>
    <source>
        <strain evidence="6">DSM 11080</strain>
    </source>
</reference>
<evidence type="ECO:0000313" key="6">
    <source>
        <dbReference type="EMBL" id="MBK1706731.1"/>
    </source>
</evidence>
<dbReference type="CDD" id="cd03225">
    <property type="entry name" value="ABC_cobalt_CbiO_domain1"/>
    <property type="match status" value="1"/>
</dbReference>
<dbReference type="EMBL" id="NRSJ01000049">
    <property type="protein sequence ID" value="MBK1706731.1"/>
    <property type="molecule type" value="Genomic_DNA"/>
</dbReference>
<name>A0AAJ0XBE1_9GAMM</name>
<dbReference type="GO" id="GO:0016887">
    <property type="term" value="F:ATP hydrolysis activity"/>
    <property type="evidence" value="ECO:0007669"/>
    <property type="project" value="InterPro"/>
</dbReference>
<keyword evidence="4 6" id="KW-0067">ATP-binding</keyword>
<dbReference type="PROSITE" id="PS00211">
    <property type="entry name" value="ABC_TRANSPORTER_1"/>
    <property type="match status" value="1"/>
</dbReference>
<dbReference type="SUPFAM" id="SSF52540">
    <property type="entry name" value="P-loop containing nucleoside triphosphate hydrolases"/>
    <property type="match status" value="1"/>
</dbReference>
<keyword evidence="7" id="KW-1185">Reference proteome</keyword>
<dbReference type="InterPro" id="IPR003593">
    <property type="entry name" value="AAA+_ATPase"/>
</dbReference>
<evidence type="ECO:0000256" key="1">
    <source>
        <dbReference type="ARBA" id="ARBA00005417"/>
    </source>
</evidence>
<evidence type="ECO:0000256" key="2">
    <source>
        <dbReference type="ARBA" id="ARBA00022448"/>
    </source>
</evidence>
<feature type="domain" description="ABC transporter" evidence="5">
    <location>
        <begin position="10"/>
        <end position="226"/>
    </location>
</feature>
<dbReference type="GO" id="GO:0043190">
    <property type="term" value="C:ATP-binding cassette (ABC) transporter complex"/>
    <property type="evidence" value="ECO:0007669"/>
    <property type="project" value="TreeGrafter"/>
</dbReference>
<dbReference type="InterPro" id="IPR003439">
    <property type="entry name" value="ABC_transporter-like_ATP-bd"/>
</dbReference>
<protein>
    <submittedName>
        <fullName evidence="6">Energy-coupling factor ABC transporter ATP-binding protein</fullName>
    </submittedName>
</protein>
<dbReference type="InterPro" id="IPR017871">
    <property type="entry name" value="ABC_transporter-like_CS"/>
</dbReference>
<dbReference type="InterPro" id="IPR050095">
    <property type="entry name" value="ECF_ABC_transporter_ATP-bd"/>
</dbReference>
<evidence type="ECO:0000313" key="7">
    <source>
        <dbReference type="Proteomes" id="UP001296776"/>
    </source>
</evidence>
<dbReference type="Pfam" id="PF00005">
    <property type="entry name" value="ABC_tran"/>
    <property type="match status" value="1"/>
</dbReference>
<gene>
    <name evidence="6" type="ORF">CKO40_19835</name>
</gene>
<sequence>MRPRFQGPLFTLRGIQFDYPGCGPVLRGVDLALAPGQRLALTGSNGAGKSTLLWLMLGLLTPSRGEIVAFGKPRRVEADFTEVRRRAGLLFQDPDDQLFCPTVLEDCAFGPLSLGWSRAEAIAAADHTLEQLGLGHLRGRVTHQLSGGEKRLVSLATVLCMRPEVLLLDEPTNALDEHTRARLLAILDALPQAMLIVSHDRAFRERLASDEHQLRDGRIAPLAHPL</sequence>
<dbReference type="GO" id="GO:0005524">
    <property type="term" value="F:ATP binding"/>
    <property type="evidence" value="ECO:0007669"/>
    <property type="project" value="UniProtKB-KW"/>
</dbReference>
<evidence type="ECO:0000256" key="3">
    <source>
        <dbReference type="ARBA" id="ARBA00022741"/>
    </source>
</evidence>
<organism evidence="6 7">
    <name type="scientific">Halochromatium glycolicum</name>
    <dbReference type="NCBI Taxonomy" id="85075"/>
    <lineage>
        <taxon>Bacteria</taxon>
        <taxon>Pseudomonadati</taxon>
        <taxon>Pseudomonadota</taxon>
        <taxon>Gammaproteobacteria</taxon>
        <taxon>Chromatiales</taxon>
        <taxon>Chromatiaceae</taxon>
        <taxon>Halochromatium</taxon>
    </lineage>
</organism>
<comment type="caution">
    <text evidence="6">The sequence shown here is derived from an EMBL/GenBank/DDBJ whole genome shotgun (WGS) entry which is preliminary data.</text>
</comment>
<accession>A0AAJ0XBE1</accession>
<keyword evidence="2" id="KW-0813">Transport</keyword>
<evidence type="ECO:0000259" key="5">
    <source>
        <dbReference type="PROSITE" id="PS50893"/>
    </source>
</evidence>
<dbReference type="PROSITE" id="PS50893">
    <property type="entry name" value="ABC_TRANSPORTER_2"/>
    <property type="match status" value="1"/>
</dbReference>
<dbReference type="PANTHER" id="PTHR43553:SF24">
    <property type="entry name" value="ENERGY-COUPLING FACTOR TRANSPORTER ATP-BINDING PROTEIN ECFA1"/>
    <property type="match status" value="1"/>
</dbReference>
<dbReference type="GO" id="GO:0042626">
    <property type="term" value="F:ATPase-coupled transmembrane transporter activity"/>
    <property type="evidence" value="ECO:0007669"/>
    <property type="project" value="TreeGrafter"/>
</dbReference>